<evidence type="ECO:0000313" key="1">
    <source>
        <dbReference type="EMBL" id="OBB79959.1"/>
    </source>
</evidence>
<gene>
    <name evidence="1" type="ORF">A5760_00620</name>
</gene>
<evidence type="ECO:0000313" key="2">
    <source>
        <dbReference type="Proteomes" id="UP000091914"/>
    </source>
</evidence>
<dbReference type="AlphaFoldDB" id="A0A1A0V9R0"/>
<proteinExistence type="predicted"/>
<dbReference type="Proteomes" id="UP000091914">
    <property type="component" value="Unassembled WGS sequence"/>
</dbReference>
<accession>A0A1A0V9R0</accession>
<comment type="caution">
    <text evidence="1">The sequence shown here is derived from an EMBL/GenBank/DDBJ whole genome shotgun (WGS) entry which is preliminary data.</text>
</comment>
<dbReference type="EMBL" id="LZSX01000089">
    <property type="protein sequence ID" value="OBB79959.1"/>
    <property type="molecule type" value="Genomic_DNA"/>
</dbReference>
<reference evidence="1 2" key="1">
    <citation type="submission" date="2016-06" db="EMBL/GenBank/DDBJ databases">
        <authorList>
            <person name="Kjaerup R.B."/>
            <person name="Dalgaard T.S."/>
            <person name="Juul-Madsen H.R."/>
        </authorList>
    </citation>
    <scope>NUCLEOTIDE SEQUENCE [LARGE SCALE GENOMIC DNA]</scope>
    <source>
        <strain evidence="1 2">852002-51834_SCH5396731</strain>
    </source>
</reference>
<organism evidence="1 2">
    <name type="scientific">Mycobacterium colombiense</name>
    <dbReference type="NCBI Taxonomy" id="339268"/>
    <lineage>
        <taxon>Bacteria</taxon>
        <taxon>Bacillati</taxon>
        <taxon>Actinomycetota</taxon>
        <taxon>Actinomycetes</taxon>
        <taxon>Mycobacteriales</taxon>
        <taxon>Mycobacteriaceae</taxon>
        <taxon>Mycobacterium</taxon>
        <taxon>Mycobacterium avium complex (MAC)</taxon>
    </lineage>
</organism>
<sequence>MPIVGNHYDRQQRKERVVARIHIMKKLIAGALMSGGLAMAGAGLAAGTARADNPDWGPAHHWCPGEPLPATGNHVTDPFRGWDTSVCHTYYYLWPGMGNVSNMIWDGDNPPPKPPPPPALITRDNCQQILGIFCPKA</sequence>
<protein>
    <submittedName>
        <fullName evidence="1">Uncharacterized protein</fullName>
    </submittedName>
</protein>
<name>A0A1A0V9R0_9MYCO</name>